<feature type="region of interest" description="Disordered" evidence="1">
    <location>
        <begin position="1"/>
        <end position="28"/>
    </location>
</feature>
<dbReference type="Proteomes" id="UP001175228">
    <property type="component" value="Unassembled WGS sequence"/>
</dbReference>
<protein>
    <submittedName>
        <fullName evidence="2">Uncharacterized protein</fullName>
    </submittedName>
</protein>
<keyword evidence="3" id="KW-1185">Reference proteome</keyword>
<accession>A0AA39PT04</accession>
<name>A0AA39PT04_9AGAR</name>
<dbReference type="EMBL" id="JAUEPU010000038">
    <property type="protein sequence ID" value="KAK0489515.1"/>
    <property type="molecule type" value="Genomic_DNA"/>
</dbReference>
<evidence type="ECO:0000313" key="2">
    <source>
        <dbReference type="EMBL" id="KAK0489515.1"/>
    </source>
</evidence>
<evidence type="ECO:0000313" key="3">
    <source>
        <dbReference type="Proteomes" id="UP001175228"/>
    </source>
</evidence>
<gene>
    <name evidence="2" type="ORF">EDD18DRAFT_1189628</name>
</gene>
<evidence type="ECO:0000256" key="1">
    <source>
        <dbReference type="SAM" id="MobiDB-lite"/>
    </source>
</evidence>
<feature type="region of interest" description="Disordered" evidence="1">
    <location>
        <begin position="197"/>
        <end position="230"/>
    </location>
</feature>
<sequence length="244" mass="26555">MDIIRPDSPIQGFPTVPSASPNPLVRPSPDWVRALAMQTPDQADPDAPDDVLGSEAEADLVSLVHHLSFPSHWDDATAYSPTLSSRISTDSLLTVAHSPSSAGSSSHTLVKTRSLASLCLSPSGKREAVYIVEDDDEDDDGMDTVEDFTRGWAYSCEEEMLPSRFSMDEDDYIPSPQPTSPISTRFSVRPIWPTRSRAVSFSTHPPPPPPPMPPSLPPSPSSKKSKRKTTLSVLSNIHLGMFSF</sequence>
<organism evidence="2 3">
    <name type="scientific">Armillaria luteobubalina</name>
    <dbReference type="NCBI Taxonomy" id="153913"/>
    <lineage>
        <taxon>Eukaryota</taxon>
        <taxon>Fungi</taxon>
        <taxon>Dikarya</taxon>
        <taxon>Basidiomycota</taxon>
        <taxon>Agaricomycotina</taxon>
        <taxon>Agaricomycetes</taxon>
        <taxon>Agaricomycetidae</taxon>
        <taxon>Agaricales</taxon>
        <taxon>Marasmiineae</taxon>
        <taxon>Physalacriaceae</taxon>
        <taxon>Armillaria</taxon>
    </lineage>
</organism>
<feature type="compositionally biased region" description="Pro residues" evidence="1">
    <location>
        <begin position="204"/>
        <end position="220"/>
    </location>
</feature>
<reference evidence="2" key="1">
    <citation type="submission" date="2023-06" db="EMBL/GenBank/DDBJ databases">
        <authorList>
            <consortium name="Lawrence Berkeley National Laboratory"/>
            <person name="Ahrendt S."/>
            <person name="Sahu N."/>
            <person name="Indic B."/>
            <person name="Wong-Bajracharya J."/>
            <person name="Merenyi Z."/>
            <person name="Ke H.-M."/>
            <person name="Monk M."/>
            <person name="Kocsube S."/>
            <person name="Drula E."/>
            <person name="Lipzen A."/>
            <person name="Balint B."/>
            <person name="Henrissat B."/>
            <person name="Andreopoulos B."/>
            <person name="Martin F.M."/>
            <person name="Harder C.B."/>
            <person name="Rigling D."/>
            <person name="Ford K.L."/>
            <person name="Foster G.D."/>
            <person name="Pangilinan J."/>
            <person name="Papanicolaou A."/>
            <person name="Barry K."/>
            <person name="LaButti K."/>
            <person name="Viragh M."/>
            <person name="Koriabine M."/>
            <person name="Yan M."/>
            <person name="Riley R."/>
            <person name="Champramary S."/>
            <person name="Plett K.L."/>
            <person name="Tsai I.J."/>
            <person name="Slot J."/>
            <person name="Sipos G."/>
            <person name="Plett J."/>
            <person name="Nagy L.G."/>
            <person name="Grigoriev I.V."/>
        </authorList>
    </citation>
    <scope>NUCLEOTIDE SEQUENCE</scope>
    <source>
        <strain evidence="2">HWK02</strain>
    </source>
</reference>
<dbReference type="AlphaFoldDB" id="A0AA39PT04"/>
<proteinExistence type="predicted"/>
<comment type="caution">
    <text evidence="2">The sequence shown here is derived from an EMBL/GenBank/DDBJ whole genome shotgun (WGS) entry which is preliminary data.</text>
</comment>